<feature type="transmembrane region" description="Helical" evidence="1">
    <location>
        <begin position="83"/>
        <end position="100"/>
    </location>
</feature>
<gene>
    <name evidence="2" type="ORF">RFI_00660</name>
</gene>
<dbReference type="AlphaFoldDB" id="X6PE91"/>
<evidence type="ECO:0000256" key="1">
    <source>
        <dbReference type="SAM" id="Phobius"/>
    </source>
</evidence>
<keyword evidence="1" id="KW-0812">Transmembrane</keyword>
<reference evidence="2 3" key="1">
    <citation type="journal article" date="2013" name="Curr. Biol.">
        <title>The Genome of the Foraminiferan Reticulomyxa filosa.</title>
        <authorList>
            <person name="Glockner G."/>
            <person name="Hulsmann N."/>
            <person name="Schleicher M."/>
            <person name="Noegel A.A."/>
            <person name="Eichinger L."/>
            <person name="Gallinger C."/>
            <person name="Pawlowski J."/>
            <person name="Sierra R."/>
            <person name="Euteneuer U."/>
            <person name="Pillet L."/>
            <person name="Moustafa A."/>
            <person name="Platzer M."/>
            <person name="Groth M."/>
            <person name="Szafranski K."/>
            <person name="Schliwa M."/>
        </authorList>
    </citation>
    <scope>NUCLEOTIDE SEQUENCE [LARGE SCALE GENOMIC DNA]</scope>
</reference>
<evidence type="ECO:0000313" key="2">
    <source>
        <dbReference type="EMBL" id="ETO36403.1"/>
    </source>
</evidence>
<keyword evidence="1" id="KW-1133">Transmembrane helix</keyword>
<keyword evidence="3" id="KW-1185">Reference proteome</keyword>
<sequence>MLKYHKCIKYRQINTKKLYDNLQSKCQQLNENIHKIFTIMQTSLQEFGFEKYSDNNWYYLNYDDTLPKLWECYKKWIKKQSMYYLYYLFVLLFIINKNMLHRYQTRESVRAAYVLSNKKWKYYEIAFDYDNRTIMLFDTNKSKIKCLQVGNPNKSSLEFNVHIRYFNDIDIHETCTKWACLILNHTWRFRTMSFMDRDCLSNCCA</sequence>
<dbReference type="Proteomes" id="UP000023152">
    <property type="component" value="Unassembled WGS sequence"/>
</dbReference>
<name>X6PE91_RETFI</name>
<feature type="non-terminal residue" evidence="2">
    <location>
        <position position="205"/>
    </location>
</feature>
<proteinExistence type="predicted"/>
<protein>
    <submittedName>
        <fullName evidence="2">Uncharacterized protein</fullName>
    </submittedName>
</protein>
<comment type="caution">
    <text evidence="2">The sequence shown here is derived from an EMBL/GenBank/DDBJ whole genome shotgun (WGS) entry which is preliminary data.</text>
</comment>
<dbReference type="EMBL" id="ASPP01000700">
    <property type="protein sequence ID" value="ETO36403.1"/>
    <property type="molecule type" value="Genomic_DNA"/>
</dbReference>
<organism evidence="2 3">
    <name type="scientific">Reticulomyxa filosa</name>
    <dbReference type="NCBI Taxonomy" id="46433"/>
    <lineage>
        <taxon>Eukaryota</taxon>
        <taxon>Sar</taxon>
        <taxon>Rhizaria</taxon>
        <taxon>Retaria</taxon>
        <taxon>Foraminifera</taxon>
        <taxon>Monothalamids</taxon>
        <taxon>Reticulomyxidae</taxon>
        <taxon>Reticulomyxa</taxon>
    </lineage>
</organism>
<evidence type="ECO:0000313" key="3">
    <source>
        <dbReference type="Proteomes" id="UP000023152"/>
    </source>
</evidence>
<accession>X6PE91</accession>
<keyword evidence="1" id="KW-0472">Membrane</keyword>